<keyword evidence="2" id="KW-0732">Signal</keyword>
<organism evidence="3 4">
    <name type="scientific">Orlajensenia flava</name>
    <dbReference type="NCBI Taxonomy" id="2565934"/>
    <lineage>
        <taxon>Bacteria</taxon>
        <taxon>Bacillati</taxon>
        <taxon>Actinomycetota</taxon>
        <taxon>Actinomycetes</taxon>
        <taxon>Micrococcales</taxon>
        <taxon>Microbacteriaceae</taxon>
        <taxon>Orlajensenia</taxon>
    </lineage>
</organism>
<accession>A0A4S4FFS5</accession>
<proteinExistence type="predicted"/>
<evidence type="ECO:0000313" key="3">
    <source>
        <dbReference type="EMBL" id="THG29060.1"/>
    </source>
</evidence>
<protein>
    <submittedName>
        <fullName evidence="3">Uncharacterized protein</fullName>
    </submittedName>
</protein>
<dbReference type="Proteomes" id="UP000307380">
    <property type="component" value="Unassembled WGS sequence"/>
</dbReference>
<gene>
    <name evidence="3" type="ORF">E6C70_15690</name>
</gene>
<evidence type="ECO:0000256" key="1">
    <source>
        <dbReference type="SAM" id="MobiDB-lite"/>
    </source>
</evidence>
<dbReference type="AlphaFoldDB" id="A0A4S4FFS5"/>
<evidence type="ECO:0000313" key="4">
    <source>
        <dbReference type="Proteomes" id="UP000307380"/>
    </source>
</evidence>
<name>A0A4S4FFS5_9MICO</name>
<comment type="caution">
    <text evidence="3">The sequence shown here is derived from an EMBL/GenBank/DDBJ whole genome shotgun (WGS) entry which is preliminary data.</text>
</comment>
<dbReference type="PROSITE" id="PS51257">
    <property type="entry name" value="PROKAR_LIPOPROTEIN"/>
    <property type="match status" value="1"/>
</dbReference>
<reference evidence="3 4" key="1">
    <citation type="submission" date="2019-04" db="EMBL/GenBank/DDBJ databases">
        <authorList>
            <person name="Jiang L."/>
        </authorList>
    </citation>
    <scope>NUCLEOTIDE SEQUENCE [LARGE SCALE GENOMIC DNA]</scope>
    <source>
        <strain evidence="3 4">YIM 131861</strain>
    </source>
</reference>
<feature type="chain" id="PRO_5020733109" evidence="2">
    <location>
        <begin position="33"/>
        <end position="166"/>
    </location>
</feature>
<feature type="signal peptide" evidence="2">
    <location>
        <begin position="1"/>
        <end position="32"/>
    </location>
</feature>
<dbReference type="RefSeq" id="WP_136425449.1">
    <property type="nucleotide sequence ID" value="NZ_SSSN01000015.1"/>
</dbReference>
<feature type="region of interest" description="Disordered" evidence="1">
    <location>
        <begin position="29"/>
        <end position="56"/>
    </location>
</feature>
<keyword evidence="4" id="KW-1185">Reference proteome</keyword>
<feature type="compositionally biased region" description="Low complexity" evidence="1">
    <location>
        <begin position="29"/>
        <end position="55"/>
    </location>
</feature>
<dbReference type="EMBL" id="SSSN01000015">
    <property type="protein sequence ID" value="THG29060.1"/>
    <property type="molecule type" value="Genomic_DNA"/>
</dbReference>
<sequence>MRIRSVMVGAVAGAALTLVLAGCSASPSSSDAASTHSTSATASATATPTTTAAASGDQTKVEACDIMKNAQSGFAALNDPAKQAELKADPAKAAATFQQLQGDMDAGAAQVTNTEVAGPAKAAAASVHDYFDFIQAVSKDPSKASELGDHLKTLSDAMVSLQTTCA</sequence>
<evidence type="ECO:0000256" key="2">
    <source>
        <dbReference type="SAM" id="SignalP"/>
    </source>
</evidence>